<dbReference type="Gene3D" id="3.40.190.10">
    <property type="entry name" value="Periplasmic binding protein-like II"/>
    <property type="match status" value="2"/>
</dbReference>
<dbReference type="Pfam" id="PF13343">
    <property type="entry name" value="SBP_bac_6"/>
    <property type="match status" value="1"/>
</dbReference>
<name>A0ABM8UZE0_THEXY</name>
<dbReference type="PANTHER" id="PTHR30006:SF2">
    <property type="entry name" value="ABC TRANSPORTER SUBSTRATE-BINDING PROTEIN"/>
    <property type="match status" value="1"/>
</dbReference>
<dbReference type="Proteomes" id="UP000681526">
    <property type="component" value="Unassembled WGS sequence"/>
</dbReference>
<dbReference type="PROSITE" id="PS51257">
    <property type="entry name" value="PROKAR_LIPOPROTEIN"/>
    <property type="match status" value="1"/>
</dbReference>
<keyword evidence="5" id="KW-1185">Reference proteome</keyword>
<feature type="compositionally biased region" description="Low complexity" evidence="2">
    <location>
        <begin position="27"/>
        <end position="49"/>
    </location>
</feature>
<comment type="caution">
    <text evidence="4">The sequence shown here is derived from an EMBL/GenBank/DDBJ whole genome shotgun (WGS) entry which is preliminary data.</text>
</comment>
<dbReference type="SUPFAM" id="SSF53850">
    <property type="entry name" value="Periplasmic binding protein-like II"/>
    <property type="match status" value="1"/>
</dbReference>
<dbReference type="PANTHER" id="PTHR30006">
    <property type="entry name" value="THIAMINE-BINDING PERIPLASMIC PROTEIN-RELATED"/>
    <property type="match status" value="1"/>
</dbReference>
<feature type="chain" id="PRO_5046575146" evidence="3">
    <location>
        <begin position="23"/>
        <end position="377"/>
    </location>
</feature>
<proteinExistence type="predicted"/>
<gene>
    <name evidence="4" type="primary">txxe367</name>
    <name evidence="4" type="ORF">TXXE_00435</name>
</gene>
<evidence type="ECO:0000256" key="1">
    <source>
        <dbReference type="ARBA" id="ARBA00022729"/>
    </source>
</evidence>
<evidence type="ECO:0000256" key="3">
    <source>
        <dbReference type="SAM" id="SignalP"/>
    </source>
</evidence>
<keyword evidence="1 3" id="KW-0732">Signal</keyword>
<evidence type="ECO:0000313" key="4">
    <source>
        <dbReference type="EMBL" id="CAG5076233.1"/>
    </source>
</evidence>
<protein>
    <submittedName>
        <fullName evidence="4">Extracellular solute-binding protein family 1, ABC transporter, solute-binding protein</fullName>
    </submittedName>
</protein>
<feature type="region of interest" description="Disordered" evidence="2">
    <location>
        <begin position="26"/>
        <end position="56"/>
    </location>
</feature>
<evidence type="ECO:0000256" key="2">
    <source>
        <dbReference type="SAM" id="MobiDB-lite"/>
    </source>
</evidence>
<organism evidence="4 5">
    <name type="scientific">Thermobacillus xylanilyticus</name>
    <dbReference type="NCBI Taxonomy" id="76633"/>
    <lineage>
        <taxon>Bacteria</taxon>
        <taxon>Bacillati</taxon>
        <taxon>Bacillota</taxon>
        <taxon>Bacilli</taxon>
        <taxon>Bacillales</taxon>
        <taxon>Paenibacillaceae</taxon>
        <taxon>Thermobacillus</taxon>
    </lineage>
</organism>
<evidence type="ECO:0000313" key="5">
    <source>
        <dbReference type="Proteomes" id="UP000681526"/>
    </source>
</evidence>
<accession>A0ABM8UZE0</accession>
<reference evidence="4 5" key="1">
    <citation type="submission" date="2021-04" db="EMBL/GenBank/DDBJ databases">
        <authorList>
            <person name="Rakotoarivonina H."/>
        </authorList>
    </citation>
    <scope>NUCLEOTIDE SEQUENCE [LARGE SCALE GENOMIC DNA]</scope>
    <source>
        <strain evidence="4 5">XE</strain>
    </source>
</reference>
<dbReference type="RefSeq" id="WP_213483023.1">
    <property type="nucleotide sequence ID" value="NZ_CAJRAY010000001.1"/>
</dbReference>
<sequence length="377" mass="41030">MSRMMKTLVLLVLTCLVITACGGGNNNGNSGSGSETNSGSNSGNENTAGSGNGDSGEVKNEKLIVYTNSNSDGRGEWWIEQAKQAGFDIEIVGAGGADLTNRLIAEKNNPIADVVFGLNNIFYENLKKEGVLTEYVPSWAPEVWENLNDPEGYYHALVKQAIMIGYNEAEYTPETAPKSWQDLYTNEAFKGKYEAPTNLTRATSRLVVAGILMPYIDENGDLGISEEGWNELKKLYDNGQPMVEGEDLYANMAAGKIGIGTVVSGEKFKREAEYGVKVGVVGPEGGVPMVVEHIAIVNGTKKLDTAQRFVEWFGSAEMQGKFAAEFSAMPVIPEAADQAPDHIKQLFGNMKAQPLNWSFIAEHIDLWAEKIELQIIN</sequence>
<dbReference type="EMBL" id="CAJRAY010000001">
    <property type="protein sequence ID" value="CAG5076233.1"/>
    <property type="molecule type" value="Genomic_DNA"/>
</dbReference>
<feature type="signal peptide" evidence="3">
    <location>
        <begin position="1"/>
        <end position="22"/>
    </location>
</feature>